<keyword evidence="2" id="KW-1185">Reference proteome</keyword>
<dbReference type="RefSeq" id="WP_238898273.1">
    <property type="nucleotide sequence ID" value="NZ_JAKOGG010000021.1"/>
</dbReference>
<reference evidence="2" key="2">
    <citation type="submission" date="2023-07" db="EMBL/GenBank/DDBJ databases">
        <title>Shewanella mangrovi sp. nov., an acetaldehyde- degrading bacterium isolated from mangrove sediment.</title>
        <authorList>
            <person name="Liu Y."/>
        </authorList>
    </citation>
    <scope>NUCLEOTIDE SEQUENCE [LARGE SCALE GENOMIC DNA]</scope>
    <source>
        <strain evidence="2">C32</strain>
    </source>
</reference>
<accession>A0ABT2FTA4</accession>
<gene>
    <name evidence="1" type="ORF">L9G74_18615</name>
</gene>
<dbReference type="Proteomes" id="UP001201549">
    <property type="component" value="Unassembled WGS sequence"/>
</dbReference>
<organism evidence="1 2">
    <name type="scientific">Shewanella electrica</name>
    <dbReference type="NCBI Taxonomy" id="515560"/>
    <lineage>
        <taxon>Bacteria</taxon>
        <taxon>Pseudomonadati</taxon>
        <taxon>Pseudomonadota</taxon>
        <taxon>Gammaproteobacteria</taxon>
        <taxon>Alteromonadales</taxon>
        <taxon>Shewanellaceae</taxon>
        <taxon>Shewanella</taxon>
    </lineage>
</organism>
<protein>
    <recommendedName>
        <fullName evidence="3">EAL domain-containing protein</fullName>
    </recommendedName>
</protein>
<evidence type="ECO:0000313" key="1">
    <source>
        <dbReference type="EMBL" id="MCS4558454.1"/>
    </source>
</evidence>
<proteinExistence type="predicted"/>
<reference evidence="1 2" key="1">
    <citation type="submission" date="2022-02" db="EMBL/GenBank/DDBJ databases">
        <authorList>
            <person name="Zhuang L."/>
        </authorList>
    </citation>
    <scope>NUCLEOTIDE SEQUENCE [LARGE SCALE GENOMIC DNA]</scope>
    <source>
        <strain evidence="1 2">C32</strain>
    </source>
</reference>
<evidence type="ECO:0000313" key="2">
    <source>
        <dbReference type="Proteomes" id="UP001201549"/>
    </source>
</evidence>
<dbReference type="Gene3D" id="3.20.20.450">
    <property type="entry name" value="EAL domain"/>
    <property type="match status" value="1"/>
</dbReference>
<dbReference type="InterPro" id="IPR035919">
    <property type="entry name" value="EAL_sf"/>
</dbReference>
<dbReference type="SUPFAM" id="SSF141868">
    <property type="entry name" value="EAL domain-like"/>
    <property type="match status" value="1"/>
</dbReference>
<sequence>MSTCHVISNWNGAELRQGDASFKSQKIYNECMLPVAEEILFDGRSCSTAKLLKDCPLYFSHPIYLDDLLYTAEQRIQTQSLSRVFINIEQETLCDQLSLAKIILLNQRAVHYGCELVVEVTERMRCGSCIRSYQGLLTLKTAQVKVALDDYDIYGAAAEDTLLDPRIFDIVKVIRPASATQLQQLSDFIHLRAKWPHQELVIENIETQHEFKFLLKCEPLLMNFYLQGYLFHRPESIN</sequence>
<evidence type="ECO:0008006" key="3">
    <source>
        <dbReference type="Google" id="ProtNLM"/>
    </source>
</evidence>
<dbReference type="EMBL" id="JAKOGG010000021">
    <property type="protein sequence ID" value="MCS4558454.1"/>
    <property type="molecule type" value="Genomic_DNA"/>
</dbReference>
<comment type="caution">
    <text evidence="1">The sequence shown here is derived from an EMBL/GenBank/DDBJ whole genome shotgun (WGS) entry which is preliminary data.</text>
</comment>
<name>A0ABT2FTA4_9GAMM</name>